<dbReference type="InterPro" id="IPR014440">
    <property type="entry name" value="HCCAis_GSTk"/>
</dbReference>
<feature type="active site" description="Nucleophile" evidence="2">
    <location>
        <position position="23"/>
    </location>
</feature>
<accession>A0A917P9C5</accession>
<dbReference type="EC" id="5.99.1.4" evidence="1"/>
<dbReference type="Proteomes" id="UP000625682">
    <property type="component" value="Unassembled WGS sequence"/>
</dbReference>
<dbReference type="PIRSF" id="PIRSF006386">
    <property type="entry name" value="HCCAis_GSTk"/>
    <property type="match status" value="1"/>
</dbReference>
<sequence>MSATARTSRRTRRPPRFYFSLRSPYSWLAYRDLLQRHPRTAVALEWVPFFEPDELSRNLLAEAGGAFPYTPMSPEKHRYVLQDVRRLATERGLAFSWPVDRNPVWEVPHFGYLAAARHGRGPEYITLAARARWERGQNICDRSVIAGFGAELGLDPEELAAASDDPGMRAEGVRILLEIQRDGVFGVPFFVDHYDKYWGVDRLPAFVAAVTAKNPSLAEPPDDPDDPDAADDPGGRLAEPERSVDDGHAGGCG</sequence>
<keyword evidence="1 5" id="KW-0413">Isomerase</keyword>
<gene>
    <name evidence="5" type="ORF">GCM10012282_75570</name>
</gene>
<comment type="caution">
    <text evidence="5">The sequence shown here is derived from an EMBL/GenBank/DDBJ whole genome shotgun (WGS) entry which is preliminary data.</text>
</comment>
<dbReference type="EMBL" id="BMMU01000046">
    <property type="protein sequence ID" value="GGJ67416.1"/>
    <property type="molecule type" value="Genomic_DNA"/>
</dbReference>
<evidence type="ECO:0000259" key="4">
    <source>
        <dbReference type="Pfam" id="PF01323"/>
    </source>
</evidence>
<protein>
    <recommendedName>
        <fullName evidence="1">2-hydroxychromene-2-carboxylate isomerase</fullName>
        <ecNumber evidence="1">5.99.1.4</ecNumber>
    </recommendedName>
</protein>
<feature type="region of interest" description="Disordered" evidence="3">
    <location>
        <begin position="214"/>
        <end position="253"/>
    </location>
</feature>
<dbReference type="Pfam" id="PF01323">
    <property type="entry name" value="DSBA"/>
    <property type="match status" value="1"/>
</dbReference>
<keyword evidence="6" id="KW-1185">Reference proteome</keyword>
<name>A0A917P9C5_9ACTN</name>
<dbReference type="PANTHER" id="PTHR42943:SF2">
    <property type="entry name" value="GLUTATHIONE S-TRANSFERASE KAPPA 1"/>
    <property type="match status" value="1"/>
</dbReference>
<dbReference type="GO" id="GO:0018845">
    <property type="term" value="F:2-hydroxychromene-2-carboxylate isomerase activity"/>
    <property type="evidence" value="ECO:0007669"/>
    <property type="project" value="UniProtKB-UniRule"/>
</dbReference>
<dbReference type="AlphaFoldDB" id="A0A917P9C5"/>
<evidence type="ECO:0000313" key="6">
    <source>
        <dbReference type="Proteomes" id="UP000625682"/>
    </source>
</evidence>
<dbReference type="InterPro" id="IPR036249">
    <property type="entry name" value="Thioredoxin-like_sf"/>
</dbReference>
<dbReference type="PANTHER" id="PTHR42943">
    <property type="entry name" value="GLUTATHIONE S-TRANSFERASE KAPPA"/>
    <property type="match status" value="1"/>
</dbReference>
<evidence type="ECO:0000313" key="5">
    <source>
        <dbReference type="EMBL" id="GGJ67416.1"/>
    </source>
</evidence>
<dbReference type="Gene3D" id="3.40.30.10">
    <property type="entry name" value="Glutaredoxin"/>
    <property type="match status" value="1"/>
</dbReference>
<dbReference type="RefSeq" id="WP_189151931.1">
    <property type="nucleotide sequence ID" value="NZ_BAABER010000019.1"/>
</dbReference>
<dbReference type="InterPro" id="IPR044087">
    <property type="entry name" value="NahD-like"/>
</dbReference>
<evidence type="ECO:0000256" key="3">
    <source>
        <dbReference type="SAM" id="MobiDB-lite"/>
    </source>
</evidence>
<evidence type="ECO:0000256" key="1">
    <source>
        <dbReference type="PIRNR" id="PIRNR006386"/>
    </source>
</evidence>
<comment type="similarity">
    <text evidence="1">Belongs to the GST superfamily. NadH family.</text>
</comment>
<dbReference type="SUPFAM" id="SSF52833">
    <property type="entry name" value="Thioredoxin-like"/>
    <property type="match status" value="1"/>
</dbReference>
<evidence type="ECO:0000256" key="2">
    <source>
        <dbReference type="PIRSR" id="PIRSR006386-1"/>
    </source>
</evidence>
<organism evidence="5 6">
    <name type="scientific">Streptomyces lacrimifluminis</name>
    <dbReference type="NCBI Taxonomy" id="1500077"/>
    <lineage>
        <taxon>Bacteria</taxon>
        <taxon>Bacillati</taxon>
        <taxon>Actinomycetota</taxon>
        <taxon>Actinomycetes</taxon>
        <taxon>Kitasatosporales</taxon>
        <taxon>Streptomycetaceae</taxon>
        <taxon>Streptomyces</taxon>
    </lineage>
</organism>
<dbReference type="GO" id="GO:0016491">
    <property type="term" value="F:oxidoreductase activity"/>
    <property type="evidence" value="ECO:0007669"/>
    <property type="project" value="InterPro"/>
</dbReference>
<feature type="compositionally biased region" description="Basic and acidic residues" evidence="3">
    <location>
        <begin position="238"/>
        <end position="253"/>
    </location>
</feature>
<comment type="catalytic activity">
    <reaction evidence="1">
        <text>2-hydroxychromene-2-carboxylate = (3E)-4-(2-hydroxyphenyl)-2-oxobut-3-enoate</text>
        <dbReference type="Rhea" id="RHEA:27401"/>
        <dbReference type="ChEBI" id="CHEBI:59350"/>
        <dbReference type="ChEBI" id="CHEBI:59353"/>
        <dbReference type="EC" id="5.99.1.4"/>
    </reaction>
</comment>
<dbReference type="CDD" id="cd03022">
    <property type="entry name" value="DsbA_HCCA_Iso"/>
    <property type="match status" value="1"/>
</dbReference>
<dbReference type="InterPro" id="IPR051924">
    <property type="entry name" value="GST_Kappa/NadH"/>
</dbReference>
<dbReference type="GO" id="GO:1901170">
    <property type="term" value="P:naphthalene catabolic process"/>
    <property type="evidence" value="ECO:0007669"/>
    <property type="project" value="InterPro"/>
</dbReference>
<dbReference type="InterPro" id="IPR001853">
    <property type="entry name" value="DSBA-like_thioredoxin_dom"/>
</dbReference>
<reference evidence="5" key="2">
    <citation type="submission" date="2020-09" db="EMBL/GenBank/DDBJ databases">
        <authorList>
            <person name="Sun Q."/>
            <person name="Zhou Y."/>
        </authorList>
    </citation>
    <scope>NUCLEOTIDE SEQUENCE</scope>
    <source>
        <strain evidence="5">CGMCC 4.7272</strain>
    </source>
</reference>
<reference evidence="5" key="1">
    <citation type="journal article" date="2014" name="Int. J. Syst. Evol. Microbiol.">
        <title>Complete genome sequence of Corynebacterium casei LMG S-19264T (=DSM 44701T), isolated from a smear-ripened cheese.</title>
        <authorList>
            <consortium name="US DOE Joint Genome Institute (JGI-PGF)"/>
            <person name="Walter F."/>
            <person name="Albersmeier A."/>
            <person name="Kalinowski J."/>
            <person name="Ruckert C."/>
        </authorList>
    </citation>
    <scope>NUCLEOTIDE SEQUENCE</scope>
    <source>
        <strain evidence="5">CGMCC 4.7272</strain>
    </source>
</reference>
<feature type="domain" description="DSBA-like thioredoxin" evidence="4">
    <location>
        <begin position="17"/>
        <end position="209"/>
    </location>
</feature>
<feature type="compositionally biased region" description="Acidic residues" evidence="3">
    <location>
        <begin position="220"/>
        <end position="231"/>
    </location>
</feature>
<proteinExistence type="inferred from homology"/>